<sequence>MRNHDEKVRDMTESVLPSTRRKAARQERRRVHKRQRARQRDLLVVARRTAGHDDRDADFREGIRRQEITQMVWGRRAADKVGPLTRWASVQVGRDEVLRDAPLTEQVDYFARLVPDNTIGRHAVQHIESDLRHAADRERWLARRAEWSADQRRRHREQVSEDVDGILAAGCHRELNDALRAGYRARATVGEGGAVILPRPNRLLLGAHDVDDFADAVAGYGWIRDVVHTLRLVRVPQ</sequence>
<name>A0A937RUX0_9ACTN</name>
<reference evidence="2" key="1">
    <citation type="submission" date="2020-12" db="EMBL/GenBank/DDBJ databases">
        <title>Genomic characterization of non-nitrogen-fixing Frankia strains.</title>
        <authorList>
            <person name="Carlos-Shanley C."/>
            <person name="Guerra T."/>
            <person name="Hahn D."/>
        </authorList>
    </citation>
    <scope>NUCLEOTIDE SEQUENCE</scope>
    <source>
        <strain evidence="2">CN6</strain>
    </source>
</reference>
<protein>
    <submittedName>
        <fullName evidence="2">Uncharacterized protein</fullName>
    </submittedName>
</protein>
<evidence type="ECO:0000313" key="3">
    <source>
        <dbReference type="Proteomes" id="UP000604475"/>
    </source>
</evidence>
<feature type="compositionally biased region" description="Basic and acidic residues" evidence="1">
    <location>
        <begin position="1"/>
        <end position="12"/>
    </location>
</feature>
<organism evidence="2 3">
    <name type="scientific">Frankia nepalensis</name>
    <dbReference type="NCBI Taxonomy" id="1836974"/>
    <lineage>
        <taxon>Bacteria</taxon>
        <taxon>Bacillati</taxon>
        <taxon>Actinomycetota</taxon>
        <taxon>Actinomycetes</taxon>
        <taxon>Frankiales</taxon>
        <taxon>Frankiaceae</taxon>
        <taxon>Frankia</taxon>
    </lineage>
</organism>
<dbReference type="RefSeq" id="WP_203002834.1">
    <property type="nucleotide sequence ID" value="NZ_JADWYU010000198.1"/>
</dbReference>
<dbReference type="EMBL" id="JAEACQ010000311">
    <property type="protein sequence ID" value="MBL7632336.1"/>
    <property type="molecule type" value="Genomic_DNA"/>
</dbReference>
<dbReference type="Proteomes" id="UP000604475">
    <property type="component" value="Unassembled WGS sequence"/>
</dbReference>
<feature type="compositionally biased region" description="Basic residues" evidence="1">
    <location>
        <begin position="19"/>
        <end position="37"/>
    </location>
</feature>
<evidence type="ECO:0000313" key="2">
    <source>
        <dbReference type="EMBL" id="MBL7632336.1"/>
    </source>
</evidence>
<comment type="caution">
    <text evidence="2">The sequence shown here is derived from an EMBL/GenBank/DDBJ whole genome shotgun (WGS) entry which is preliminary data.</text>
</comment>
<feature type="region of interest" description="Disordered" evidence="1">
    <location>
        <begin position="1"/>
        <end position="37"/>
    </location>
</feature>
<proteinExistence type="predicted"/>
<evidence type="ECO:0000256" key="1">
    <source>
        <dbReference type="SAM" id="MobiDB-lite"/>
    </source>
</evidence>
<accession>A0A937RUX0</accession>
<dbReference type="AlphaFoldDB" id="A0A937RUX0"/>
<keyword evidence="3" id="KW-1185">Reference proteome</keyword>
<gene>
    <name evidence="2" type="ORF">I7412_35325</name>
</gene>